<dbReference type="AlphaFoldDB" id="A0AAD7I765"/>
<dbReference type="EMBL" id="JARKIB010000120">
    <property type="protein sequence ID" value="KAJ7736649.1"/>
    <property type="molecule type" value="Genomic_DNA"/>
</dbReference>
<comment type="caution">
    <text evidence="2">The sequence shown here is derived from an EMBL/GenBank/DDBJ whole genome shotgun (WGS) entry which is preliminary data.</text>
</comment>
<organism evidence="2 3">
    <name type="scientific">Mycena metata</name>
    <dbReference type="NCBI Taxonomy" id="1033252"/>
    <lineage>
        <taxon>Eukaryota</taxon>
        <taxon>Fungi</taxon>
        <taxon>Dikarya</taxon>
        <taxon>Basidiomycota</taxon>
        <taxon>Agaricomycotina</taxon>
        <taxon>Agaricomycetes</taxon>
        <taxon>Agaricomycetidae</taxon>
        <taxon>Agaricales</taxon>
        <taxon>Marasmiineae</taxon>
        <taxon>Mycenaceae</taxon>
        <taxon>Mycena</taxon>
    </lineage>
</organism>
<accession>A0AAD7I765</accession>
<feature type="compositionally biased region" description="Pro residues" evidence="1">
    <location>
        <begin position="10"/>
        <end position="26"/>
    </location>
</feature>
<feature type="non-terminal residue" evidence="2">
    <location>
        <position position="1"/>
    </location>
</feature>
<evidence type="ECO:0000256" key="1">
    <source>
        <dbReference type="SAM" id="MobiDB-lite"/>
    </source>
</evidence>
<feature type="region of interest" description="Disordered" evidence="1">
    <location>
        <begin position="1"/>
        <end position="32"/>
    </location>
</feature>
<protein>
    <submittedName>
        <fullName evidence="2">Uncharacterized protein</fullName>
    </submittedName>
</protein>
<evidence type="ECO:0000313" key="3">
    <source>
        <dbReference type="Proteomes" id="UP001215598"/>
    </source>
</evidence>
<keyword evidence="3" id="KW-1185">Reference proteome</keyword>
<gene>
    <name evidence="2" type="ORF">B0H16DRAFT_1573227</name>
</gene>
<reference evidence="2" key="1">
    <citation type="submission" date="2023-03" db="EMBL/GenBank/DDBJ databases">
        <title>Massive genome expansion in bonnet fungi (Mycena s.s.) driven by repeated elements and novel gene families across ecological guilds.</title>
        <authorList>
            <consortium name="Lawrence Berkeley National Laboratory"/>
            <person name="Harder C.B."/>
            <person name="Miyauchi S."/>
            <person name="Viragh M."/>
            <person name="Kuo A."/>
            <person name="Thoen E."/>
            <person name="Andreopoulos B."/>
            <person name="Lu D."/>
            <person name="Skrede I."/>
            <person name="Drula E."/>
            <person name="Henrissat B."/>
            <person name="Morin E."/>
            <person name="Kohler A."/>
            <person name="Barry K."/>
            <person name="LaButti K."/>
            <person name="Morin E."/>
            <person name="Salamov A."/>
            <person name="Lipzen A."/>
            <person name="Mereny Z."/>
            <person name="Hegedus B."/>
            <person name="Baldrian P."/>
            <person name="Stursova M."/>
            <person name="Weitz H."/>
            <person name="Taylor A."/>
            <person name="Grigoriev I.V."/>
            <person name="Nagy L.G."/>
            <person name="Martin F."/>
            <person name="Kauserud H."/>
        </authorList>
    </citation>
    <scope>NUCLEOTIDE SEQUENCE</scope>
    <source>
        <strain evidence="2">CBHHK182m</strain>
    </source>
</reference>
<sequence length="170" mass="18656">MLLNAHLRALPPPPARVPPRVAPPPAAEASARPRRVKVSARFARLSGRVVLGDVGRGFGRKDLLSVYPWRPRRFGLPRALELVTVFDCGRESVSPRHVRSRSGRREGRGTEGSGPEGFWGWFAARSGMRVKPAGITGRDCVHGSFVVSCRSRWRLIVLSSTRACGGRLEP</sequence>
<proteinExistence type="predicted"/>
<dbReference type="Proteomes" id="UP001215598">
    <property type="component" value="Unassembled WGS sequence"/>
</dbReference>
<name>A0AAD7I765_9AGAR</name>
<evidence type="ECO:0000313" key="2">
    <source>
        <dbReference type="EMBL" id="KAJ7736649.1"/>
    </source>
</evidence>